<dbReference type="CDD" id="cd05471">
    <property type="entry name" value="pepsin_like"/>
    <property type="match status" value="1"/>
</dbReference>
<keyword evidence="4" id="KW-0472">Membrane</keyword>
<dbReference type="InterPro" id="IPR033121">
    <property type="entry name" value="PEPTIDASE_A1"/>
</dbReference>
<dbReference type="InterPro" id="IPR001461">
    <property type="entry name" value="Aspartic_peptidase_A1"/>
</dbReference>
<comment type="similarity">
    <text evidence="1 3">Belongs to the peptidase A1 family.</text>
</comment>
<dbReference type="PROSITE" id="PS00141">
    <property type="entry name" value="ASP_PROTEASE"/>
    <property type="match status" value="1"/>
</dbReference>
<keyword evidence="3" id="KW-0378">Hydrolase</keyword>
<evidence type="ECO:0000313" key="7">
    <source>
        <dbReference type="EMBL" id="CAL1700516.1"/>
    </source>
</evidence>
<evidence type="ECO:0000256" key="5">
    <source>
        <dbReference type="SAM" id="SignalP"/>
    </source>
</evidence>
<dbReference type="PROSITE" id="PS51767">
    <property type="entry name" value="PEPTIDASE_A1"/>
    <property type="match status" value="1"/>
</dbReference>
<keyword evidence="2 3" id="KW-0064">Aspartyl protease</keyword>
<evidence type="ECO:0000256" key="4">
    <source>
        <dbReference type="SAM" id="Phobius"/>
    </source>
</evidence>
<proteinExistence type="inferred from homology"/>
<dbReference type="PANTHER" id="PTHR47966">
    <property type="entry name" value="BETA-SITE APP-CLEAVING ENZYME, ISOFORM A-RELATED"/>
    <property type="match status" value="1"/>
</dbReference>
<evidence type="ECO:0000256" key="1">
    <source>
        <dbReference type="ARBA" id="ARBA00007447"/>
    </source>
</evidence>
<evidence type="ECO:0000313" key="8">
    <source>
        <dbReference type="Proteomes" id="UP001497453"/>
    </source>
</evidence>
<dbReference type="EMBL" id="OZ037945">
    <property type="protein sequence ID" value="CAL1700516.1"/>
    <property type="molecule type" value="Genomic_DNA"/>
</dbReference>
<dbReference type="InterPro" id="IPR034164">
    <property type="entry name" value="Pepsin-like_dom"/>
</dbReference>
<evidence type="ECO:0000259" key="6">
    <source>
        <dbReference type="PROSITE" id="PS51767"/>
    </source>
</evidence>
<evidence type="ECO:0000256" key="2">
    <source>
        <dbReference type="ARBA" id="ARBA00022750"/>
    </source>
</evidence>
<keyword evidence="8" id="KW-1185">Reference proteome</keyword>
<dbReference type="Gene3D" id="2.40.70.10">
    <property type="entry name" value="Acid Proteases"/>
    <property type="match status" value="2"/>
</dbReference>
<dbReference type="InterPro" id="IPR001969">
    <property type="entry name" value="Aspartic_peptidase_AS"/>
</dbReference>
<dbReference type="Pfam" id="PF00026">
    <property type="entry name" value="Asp"/>
    <property type="match status" value="1"/>
</dbReference>
<organism evidence="7 8">
    <name type="scientific">Somion occarium</name>
    <dbReference type="NCBI Taxonomy" id="3059160"/>
    <lineage>
        <taxon>Eukaryota</taxon>
        <taxon>Fungi</taxon>
        <taxon>Dikarya</taxon>
        <taxon>Basidiomycota</taxon>
        <taxon>Agaricomycotina</taxon>
        <taxon>Agaricomycetes</taxon>
        <taxon>Polyporales</taxon>
        <taxon>Cerrenaceae</taxon>
        <taxon>Somion</taxon>
    </lineage>
</organism>
<evidence type="ECO:0000256" key="3">
    <source>
        <dbReference type="RuleBase" id="RU000454"/>
    </source>
</evidence>
<keyword evidence="4" id="KW-0812">Transmembrane</keyword>
<feature type="chain" id="PRO_5046456754" description="Peptidase A1 domain-containing protein" evidence="5">
    <location>
        <begin position="20"/>
        <end position="559"/>
    </location>
</feature>
<accession>A0ABP1CY07</accession>
<sequence>MRHYALPLVLVLSTSLSNALKIPMKRISSPASSMQRRSGRSSFARPIFAVTDNGDDNSMKMTNMHDLIYLANITVGGTEYPVQLDTGSSDLWIKGPTSPLPNVQLTSMTYNLTYGIGWANGTIAYAPVEFAGINVSSQAYLDVSSASNPALSYGADGIAGLGFTSLSTIDALVNRTNTSTGRSLLFSLFEDNPQEPNFISFSMQRGDDPTADVEGTFGIGEVEPEFAQVLNTTAIPTYPPNSPMRWNVLLDAVLVGTGAVAVSSDIDGVPTGKAVALVDSGTSYTYASVDVCNAIYGSIPGAKYDESLGQWVVPCDAEVNVALQIAGQVFPIHPLDMTPNSLTDPSTCVGSFIPQSVSVGANSFDWLIGDSVLRSIYSIYDFGDFDSSGVMGNPYMKFLSLVDPNEASKEFHQLRGGTSNGNITFNAANSTLSGGESTSVKISDDLVNTLDKISTYIPAMLAIMALNALVIILLLVAAVVYMVRRRSRKSKTRKVVGRALTPMPPRMSRMSDYDMPAVGGDHVYQPVSMALTEDTFVPPSPAFSKPGFSGGMERPKSVA</sequence>
<dbReference type="PRINTS" id="PR00792">
    <property type="entry name" value="PEPSIN"/>
</dbReference>
<keyword evidence="4" id="KW-1133">Transmembrane helix</keyword>
<dbReference type="SUPFAM" id="SSF50630">
    <property type="entry name" value="Acid proteases"/>
    <property type="match status" value="1"/>
</dbReference>
<keyword evidence="3" id="KW-0645">Protease</keyword>
<reference evidence="8" key="1">
    <citation type="submission" date="2024-04" db="EMBL/GenBank/DDBJ databases">
        <authorList>
            <person name="Shaw F."/>
            <person name="Minotto A."/>
        </authorList>
    </citation>
    <scope>NUCLEOTIDE SEQUENCE [LARGE SCALE GENOMIC DNA]</scope>
</reference>
<feature type="domain" description="Peptidase A1" evidence="6">
    <location>
        <begin position="69"/>
        <end position="391"/>
    </location>
</feature>
<dbReference type="Proteomes" id="UP001497453">
    <property type="component" value="Chromosome 2"/>
</dbReference>
<feature type="signal peptide" evidence="5">
    <location>
        <begin position="1"/>
        <end position="19"/>
    </location>
</feature>
<gene>
    <name evidence="7" type="ORF">GFSPODELE1_LOCUS3178</name>
</gene>
<dbReference type="InterPro" id="IPR021109">
    <property type="entry name" value="Peptidase_aspartic_dom_sf"/>
</dbReference>
<name>A0ABP1CY07_9APHY</name>
<feature type="transmembrane region" description="Helical" evidence="4">
    <location>
        <begin position="456"/>
        <end position="483"/>
    </location>
</feature>
<protein>
    <recommendedName>
        <fullName evidence="6">Peptidase A1 domain-containing protein</fullName>
    </recommendedName>
</protein>
<dbReference type="PANTHER" id="PTHR47966:SF57">
    <property type="entry name" value="PEPTIDASE A1 DOMAIN-CONTAINING PROTEIN"/>
    <property type="match status" value="1"/>
</dbReference>
<keyword evidence="5" id="KW-0732">Signal</keyword>